<dbReference type="InterPro" id="IPR029058">
    <property type="entry name" value="AB_hydrolase_fold"/>
</dbReference>
<comment type="function">
    <text evidence="3">Catalyzes the hydrolysis of N-formyl-L-kynurenine to L-kynurenine, the second step in the kynurenine pathway of tryptophan degradation. Kynurenine may be further oxidized to nicotinic acid, NAD(H) and NADP(H). Required for elimination of toxic metabolites.</text>
</comment>
<dbReference type="EMBL" id="CP075870">
    <property type="protein sequence ID" value="QYT05815.1"/>
    <property type="molecule type" value="Genomic_DNA"/>
</dbReference>
<comment type="similarity">
    <text evidence="3">Belongs to the kynurenine formamidase family.</text>
</comment>
<keyword evidence="2 3" id="KW-0823">Tryptophan catabolism</keyword>
<dbReference type="GO" id="GO:0004061">
    <property type="term" value="F:arylformamidase activity"/>
    <property type="evidence" value="ECO:0007669"/>
    <property type="project" value="UniProtKB-UniRule"/>
</dbReference>
<dbReference type="GO" id="GO:0019441">
    <property type="term" value="P:L-tryptophan catabolic process to kynurenine"/>
    <property type="evidence" value="ECO:0007669"/>
    <property type="project" value="UniProtKB-UniRule"/>
</dbReference>
<evidence type="ECO:0000313" key="6">
    <source>
        <dbReference type="Proteomes" id="UP000826661"/>
    </source>
</evidence>
<dbReference type="InterPro" id="IPR027519">
    <property type="entry name" value="KFase_ver/fungi-typ"/>
</dbReference>
<comment type="catalytic activity">
    <reaction evidence="3">
        <text>N-formyl-L-kynurenine + H2O = L-kynurenine + formate + H(+)</text>
        <dbReference type="Rhea" id="RHEA:13009"/>
        <dbReference type="ChEBI" id="CHEBI:15377"/>
        <dbReference type="ChEBI" id="CHEBI:15378"/>
        <dbReference type="ChEBI" id="CHEBI:15740"/>
        <dbReference type="ChEBI" id="CHEBI:57959"/>
        <dbReference type="ChEBI" id="CHEBI:58629"/>
        <dbReference type="EC" id="3.5.1.9"/>
    </reaction>
</comment>
<feature type="active site" evidence="3">
    <location>
        <position position="315"/>
    </location>
</feature>
<dbReference type="InterPro" id="IPR050300">
    <property type="entry name" value="GDXG_lipolytic_enzyme"/>
</dbReference>
<dbReference type="SUPFAM" id="SSF53474">
    <property type="entry name" value="alpha/beta-Hydrolases"/>
    <property type="match status" value="1"/>
</dbReference>
<comment type="pathway">
    <text evidence="3">Amino-acid degradation; L-tryptophan degradation via kynurenine pathway; L-kynurenine from L-tryptophan: step 2/2.</text>
</comment>
<dbReference type="EC" id="3.5.1.9" evidence="3"/>
<name>A0A8G0LSY1_9HYPO</name>
<dbReference type="PANTHER" id="PTHR48081:SF33">
    <property type="entry name" value="KYNURENINE FORMAMIDASE"/>
    <property type="match status" value="1"/>
</dbReference>
<sequence length="371" mass="41227">MRVSLRSNPVLVPSTCTARQIQKQGITKGKITAKKGLNSIHSLIFCNPVSAPRLPLQFAQPTSQWNWTLQHPQRRVTMASSPDIPGLKYASHQYGQHQLQQVGVWQFEEPETAPSTPAYWIIFVHGGGWRDPRNNINDFVPSIKHMLALDDLPKSAVRGFASLDYRLSPHPRFPQDPTSTPANEFRQAQHPHHVQDVLAALRFLNAEYGIGNDYVLIGHSAGGTLVHQVIMNSGISDSWGPVAPFPAALISIAGIHHLRGIVDRHDTFYETFVIDAFGPDRLAWDAASPAKFPGSFKTLCPEFPRLFILAASTEDTAIDMPELDIMEAKLIKDGITPLVFRNLHLEHDNIWEDGSQVATLAARAVAELQQR</sequence>
<dbReference type="Gene3D" id="3.40.50.1820">
    <property type="entry name" value="alpha/beta hydrolase"/>
    <property type="match status" value="1"/>
</dbReference>
<dbReference type="Pfam" id="PF12697">
    <property type="entry name" value="Abhydrolase_6"/>
    <property type="match status" value="1"/>
</dbReference>
<reference evidence="5 6" key="1">
    <citation type="journal article" date="2021" name="BMC Genomics">
        <title>Telomere-to-telomere genome assembly of asparaginase-producing Trichoderma simmonsii.</title>
        <authorList>
            <person name="Chung D."/>
            <person name="Kwon Y.M."/>
            <person name="Yang Y."/>
        </authorList>
    </citation>
    <scope>NUCLEOTIDE SEQUENCE [LARGE SCALE GENOMIC DNA]</scope>
    <source>
        <strain evidence="5 6">GH-Sj1</strain>
    </source>
</reference>
<dbReference type="Proteomes" id="UP000826661">
    <property type="component" value="Chromosome VII"/>
</dbReference>
<feature type="short sequence motif" description="HGGXW" evidence="3">
    <location>
        <begin position="125"/>
        <end position="129"/>
    </location>
</feature>
<accession>A0A8G0LSY1</accession>
<keyword evidence="1 3" id="KW-0378">Hydrolase</keyword>
<dbReference type="HAMAP" id="MF_03014">
    <property type="entry name" value="KFase"/>
    <property type="match status" value="1"/>
</dbReference>
<dbReference type="UniPathway" id="UPA00333">
    <property type="reaction ID" value="UER00454"/>
</dbReference>
<dbReference type="PANTHER" id="PTHR48081">
    <property type="entry name" value="AB HYDROLASE SUPERFAMILY PROTEIN C4A8.06C"/>
    <property type="match status" value="1"/>
</dbReference>
<organism evidence="5 6">
    <name type="scientific">Trichoderma simmonsii</name>
    <dbReference type="NCBI Taxonomy" id="1491479"/>
    <lineage>
        <taxon>Eukaryota</taxon>
        <taxon>Fungi</taxon>
        <taxon>Dikarya</taxon>
        <taxon>Ascomycota</taxon>
        <taxon>Pezizomycotina</taxon>
        <taxon>Sordariomycetes</taxon>
        <taxon>Hypocreomycetidae</taxon>
        <taxon>Hypocreales</taxon>
        <taxon>Hypocreaceae</taxon>
        <taxon>Trichoderma</taxon>
    </lineage>
</organism>
<protein>
    <recommendedName>
        <fullName evidence="3">Kynurenine formamidase</fullName>
        <shortName evidence="3">KFA</shortName>
        <shortName evidence="3">KFase</shortName>
        <ecNumber evidence="3">3.5.1.9</ecNumber>
    </recommendedName>
    <alternativeName>
        <fullName evidence="3">Arylformamidase</fullName>
    </alternativeName>
    <alternativeName>
        <fullName evidence="3">N-formylkynurenine formamidase</fullName>
        <shortName evidence="3">FKF</shortName>
    </alternativeName>
</protein>
<evidence type="ECO:0000256" key="3">
    <source>
        <dbReference type="HAMAP-Rule" id="MF_03014"/>
    </source>
</evidence>
<feature type="active site" description="Nucleophile" evidence="3">
    <location>
        <position position="220"/>
    </location>
</feature>
<dbReference type="InterPro" id="IPR000073">
    <property type="entry name" value="AB_hydrolase_1"/>
</dbReference>
<dbReference type="GO" id="GO:0034354">
    <property type="term" value="P:'de novo' NAD+ biosynthetic process from L-tryptophan"/>
    <property type="evidence" value="ECO:0007669"/>
    <property type="project" value="UniProtKB-UniRule"/>
</dbReference>
<evidence type="ECO:0000259" key="4">
    <source>
        <dbReference type="Pfam" id="PF12697"/>
    </source>
</evidence>
<comment type="subunit">
    <text evidence="3">Homodimer.</text>
</comment>
<gene>
    <name evidence="5" type="ORF">H0G86_012697</name>
</gene>
<feature type="domain" description="AB hydrolase-1" evidence="4">
    <location>
        <begin position="121"/>
        <end position="316"/>
    </location>
</feature>
<evidence type="ECO:0000313" key="5">
    <source>
        <dbReference type="EMBL" id="QYT05815.1"/>
    </source>
</evidence>
<dbReference type="AlphaFoldDB" id="A0A8G0LSY1"/>
<proteinExistence type="inferred from homology"/>
<keyword evidence="6" id="KW-1185">Reference proteome</keyword>
<evidence type="ECO:0000256" key="1">
    <source>
        <dbReference type="ARBA" id="ARBA00022801"/>
    </source>
</evidence>
<comment type="domain">
    <text evidence="3">The main chain amide nitrogen atoms of the second glycine and its adjacent residue in the HGGXW motif define the oxyanion hole, and stabilize the oxyanion that forms during the nucleophilic attack by the catalytic serine during substrate cleavage.</text>
</comment>
<feature type="active site" evidence="3">
    <location>
        <position position="347"/>
    </location>
</feature>
<evidence type="ECO:0000256" key="2">
    <source>
        <dbReference type="ARBA" id="ARBA00023079"/>
    </source>
</evidence>